<dbReference type="Pfam" id="PF14060">
    <property type="entry name" value="DUF4252"/>
    <property type="match status" value="1"/>
</dbReference>
<sequence>MKNFWMSVAVLCIFPVMAAAQSPFEKFYEKWSDADEYVTSVYVSHEMLDFIGEIGFSDDEDLDAALMIKGLDHIIIMSVEEVPMLNIGMKTDLEKITDNLGDEYKELVRVNDGDDKMTIYYNENGTESEIVLISLSGSGNYREANIILFAGDITKEDIKGIVSAASGE</sequence>
<accession>A0A9D9IIZ2</accession>
<name>A0A9D9IIZ2_9BACT</name>
<evidence type="ECO:0000256" key="1">
    <source>
        <dbReference type="SAM" id="SignalP"/>
    </source>
</evidence>
<feature type="signal peptide" evidence="1">
    <location>
        <begin position="1"/>
        <end position="18"/>
    </location>
</feature>
<keyword evidence="1" id="KW-0732">Signal</keyword>
<dbReference type="EMBL" id="JADIMA010000047">
    <property type="protein sequence ID" value="MBO8473040.1"/>
    <property type="molecule type" value="Genomic_DNA"/>
</dbReference>
<proteinExistence type="predicted"/>
<evidence type="ECO:0000313" key="2">
    <source>
        <dbReference type="EMBL" id="MBO8473040.1"/>
    </source>
</evidence>
<dbReference type="InterPro" id="IPR025348">
    <property type="entry name" value="DUF4252"/>
</dbReference>
<evidence type="ECO:0000313" key="3">
    <source>
        <dbReference type="Proteomes" id="UP000823604"/>
    </source>
</evidence>
<reference evidence="2" key="1">
    <citation type="submission" date="2020-10" db="EMBL/GenBank/DDBJ databases">
        <authorList>
            <person name="Gilroy R."/>
        </authorList>
    </citation>
    <scope>NUCLEOTIDE SEQUENCE</scope>
    <source>
        <strain evidence="2">B1-8020</strain>
    </source>
</reference>
<dbReference type="AlphaFoldDB" id="A0A9D9IIZ2"/>
<protein>
    <submittedName>
        <fullName evidence="2">DUF4252 domain-containing protein</fullName>
    </submittedName>
</protein>
<reference evidence="2" key="2">
    <citation type="journal article" date="2021" name="PeerJ">
        <title>Extensive microbial diversity within the chicken gut microbiome revealed by metagenomics and culture.</title>
        <authorList>
            <person name="Gilroy R."/>
            <person name="Ravi A."/>
            <person name="Getino M."/>
            <person name="Pursley I."/>
            <person name="Horton D.L."/>
            <person name="Alikhan N.F."/>
            <person name="Baker D."/>
            <person name="Gharbi K."/>
            <person name="Hall N."/>
            <person name="Watson M."/>
            <person name="Adriaenssens E.M."/>
            <person name="Foster-Nyarko E."/>
            <person name="Jarju S."/>
            <person name="Secka A."/>
            <person name="Antonio M."/>
            <person name="Oren A."/>
            <person name="Chaudhuri R.R."/>
            <person name="La Ragione R."/>
            <person name="Hildebrand F."/>
            <person name="Pallen M.J."/>
        </authorList>
    </citation>
    <scope>NUCLEOTIDE SEQUENCE</scope>
    <source>
        <strain evidence="2">B1-8020</strain>
    </source>
</reference>
<gene>
    <name evidence="2" type="ORF">IAB81_05365</name>
</gene>
<organism evidence="2 3">
    <name type="scientific">Candidatus Merdivivens pullicola</name>
    <dbReference type="NCBI Taxonomy" id="2840872"/>
    <lineage>
        <taxon>Bacteria</taxon>
        <taxon>Pseudomonadati</taxon>
        <taxon>Bacteroidota</taxon>
        <taxon>Bacteroidia</taxon>
        <taxon>Bacteroidales</taxon>
        <taxon>Muribaculaceae</taxon>
        <taxon>Muribaculaceae incertae sedis</taxon>
        <taxon>Candidatus Merdivivens</taxon>
    </lineage>
</organism>
<dbReference type="Proteomes" id="UP000823604">
    <property type="component" value="Unassembled WGS sequence"/>
</dbReference>
<comment type="caution">
    <text evidence="2">The sequence shown here is derived from an EMBL/GenBank/DDBJ whole genome shotgun (WGS) entry which is preliminary data.</text>
</comment>
<feature type="chain" id="PRO_5038846990" evidence="1">
    <location>
        <begin position="19"/>
        <end position="168"/>
    </location>
</feature>